<feature type="transmembrane region" description="Helical" evidence="1">
    <location>
        <begin position="240"/>
        <end position="261"/>
    </location>
</feature>
<dbReference type="RefSeq" id="WP_111162959.1">
    <property type="nucleotide sequence ID" value="NZ_PCDP01000059.1"/>
</dbReference>
<organism evidence="2 3">
    <name type="scientific">Rhizobium tubonense</name>
    <dbReference type="NCBI Taxonomy" id="484088"/>
    <lineage>
        <taxon>Bacteria</taxon>
        <taxon>Pseudomonadati</taxon>
        <taxon>Pseudomonadota</taxon>
        <taxon>Alphaproteobacteria</taxon>
        <taxon>Hyphomicrobiales</taxon>
        <taxon>Rhizobiaceae</taxon>
        <taxon>Rhizobium/Agrobacterium group</taxon>
        <taxon>Rhizobium</taxon>
    </lineage>
</organism>
<evidence type="ECO:0000256" key="1">
    <source>
        <dbReference type="SAM" id="Phobius"/>
    </source>
</evidence>
<name>A0A2W4C7S8_9HYPH</name>
<gene>
    <name evidence="2" type="ORF">CPY51_25170</name>
</gene>
<dbReference type="EMBL" id="PCDP01000059">
    <property type="protein sequence ID" value="PZM09579.1"/>
    <property type="molecule type" value="Genomic_DNA"/>
</dbReference>
<protein>
    <submittedName>
        <fullName evidence="2">Uncharacterized protein</fullName>
    </submittedName>
</protein>
<dbReference type="OrthoDB" id="8444075at2"/>
<reference evidence="2 3" key="1">
    <citation type="journal article" date="2018" name="Sci. Rep.">
        <title>Rhizobium tumorigenes sp. nov., a novel plant tumorigenic bacterium isolated from cane gall tumors on thornless blackberry.</title>
        <authorList>
            <person name="Kuzmanovi N."/>
            <person name="Smalla K."/>
            <person name="Gronow S."/>
            <person name="PuBawska J."/>
        </authorList>
    </citation>
    <scope>NUCLEOTIDE SEQUENCE [LARGE SCALE GENOMIC DNA]</scope>
    <source>
        <strain evidence="2 3">CCBAU 85046</strain>
    </source>
</reference>
<evidence type="ECO:0000313" key="3">
    <source>
        <dbReference type="Proteomes" id="UP000248925"/>
    </source>
</evidence>
<keyword evidence="1" id="KW-1133">Transmembrane helix</keyword>
<keyword evidence="1" id="KW-0812">Transmembrane</keyword>
<dbReference type="Proteomes" id="UP000248925">
    <property type="component" value="Unassembled WGS sequence"/>
</dbReference>
<evidence type="ECO:0000313" key="2">
    <source>
        <dbReference type="EMBL" id="PZM09579.1"/>
    </source>
</evidence>
<keyword evidence="3" id="KW-1185">Reference proteome</keyword>
<sequence length="316" mass="35723">MSENPTSPVDDTPKLSRLQAAFPLFMQKDFETPVNNVPYEVGVDNDYPAGLREMISAATVTYYLQNKSIDHVLRTYLKDMKYEEDPGGNVRLDRSFKRVCLRQIEQIGDAVRMYPPLLGRTPTVGEWIGDLTLVRISYSFDRAFAEADKGALFECVAIARMILEQIAWICVIRSFDDVEKIKRTPTTKCIGPTTSKFSSFGRLYGWMSDHVHWDYEAHIKVITKNGEFTGAWSATSQFKAIAYAMLIALASLVFEVFRYLLGLYTELLGNAALQEALTKAVDFVPVSMIRQIFDLSEESKDIQTILDISKVTANYG</sequence>
<accession>A0A2W4C7S8</accession>
<keyword evidence="1" id="KW-0472">Membrane</keyword>
<comment type="caution">
    <text evidence="2">The sequence shown here is derived from an EMBL/GenBank/DDBJ whole genome shotgun (WGS) entry which is preliminary data.</text>
</comment>
<proteinExistence type="predicted"/>
<dbReference type="AlphaFoldDB" id="A0A2W4C7S8"/>